<keyword evidence="2 3" id="KW-0694">RNA-binding</keyword>
<proteinExistence type="predicted"/>
<feature type="non-terminal residue" evidence="5">
    <location>
        <position position="154"/>
    </location>
</feature>
<dbReference type="Gene3D" id="3.30.70.330">
    <property type="match status" value="2"/>
</dbReference>
<reference evidence="5" key="1">
    <citation type="submission" date="2021-02" db="EMBL/GenBank/DDBJ databases">
        <authorList>
            <person name="Nowell W R."/>
        </authorList>
    </citation>
    <scope>NUCLEOTIDE SEQUENCE</scope>
</reference>
<dbReference type="AlphaFoldDB" id="A0A820R0P2"/>
<organism evidence="5 6">
    <name type="scientific">Rotaria socialis</name>
    <dbReference type="NCBI Taxonomy" id="392032"/>
    <lineage>
        <taxon>Eukaryota</taxon>
        <taxon>Metazoa</taxon>
        <taxon>Spiralia</taxon>
        <taxon>Gnathifera</taxon>
        <taxon>Rotifera</taxon>
        <taxon>Eurotatoria</taxon>
        <taxon>Bdelloidea</taxon>
        <taxon>Philodinida</taxon>
        <taxon>Philodinidae</taxon>
        <taxon>Rotaria</taxon>
    </lineage>
</organism>
<dbReference type="InterPro" id="IPR012677">
    <property type="entry name" value="Nucleotide-bd_a/b_plait_sf"/>
</dbReference>
<keyword evidence="1" id="KW-0677">Repeat</keyword>
<evidence type="ECO:0000313" key="6">
    <source>
        <dbReference type="Proteomes" id="UP000663873"/>
    </source>
</evidence>
<dbReference type="InterPro" id="IPR000504">
    <property type="entry name" value="RRM_dom"/>
</dbReference>
<gene>
    <name evidence="5" type="ORF">UJA718_LOCUS21338</name>
</gene>
<evidence type="ECO:0000256" key="1">
    <source>
        <dbReference type="ARBA" id="ARBA00022737"/>
    </source>
</evidence>
<protein>
    <recommendedName>
        <fullName evidence="4">RRM domain-containing protein</fullName>
    </recommendedName>
</protein>
<sequence>MNTPGNLTTLSSSPSSTTISTINIEKHEPDPDTIKMFCGQIPRNMHESELREMFEQFGPVFQLNVLRDKQTGESKGCCFVTFYSRKSALDAQNELHNLRTLNGSHHPIQMKPADTENRNERKLFVGMVSKNLDEQNIRGIFQSYGIIEDCTVLR</sequence>
<dbReference type="SMART" id="SM00360">
    <property type="entry name" value="RRM"/>
    <property type="match status" value="1"/>
</dbReference>
<accession>A0A820R0P2</accession>
<evidence type="ECO:0000313" key="5">
    <source>
        <dbReference type="EMBL" id="CAF4431157.1"/>
    </source>
</evidence>
<dbReference type="Proteomes" id="UP000663873">
    <property type="component" value="Unassembled WGS sequence"/>
</dbReference>
<evidence type="ECO:0000259" key="4">
    <source>
        <dbReference type="PROSITE" id="PS50102"/>
    </source>
</evidence>
<evidence type="ECO:0000256" key="2">
    <source>
        <dbReference type="ARBA" id="ARBA00022884"/>
    </source>
</evidence>
<keyword evidence="6" id="KW-1185">Reference proteome</keyword>
<feature type="domain" description="RRM" evidence="4">
    <location>
        <begin position="34"/>
        <end position="115"/>
    </location>
</feature>
<dbReference type="Pfam" id="PF00076">
    <property type="entry name" value="RRM_1"/>
    <property type="match status" value="1"/>
</dbReference>
<comment type="caution">
    <text evidence="5">The sequence shown here is derived from an EMBL/GenBank/DDBJ whole genome shotgun (WGS) entry which is preliminary data.</text>
</comment>
<dbReference type="EMBL" id="CAJOBP010004144">
    <property type="protein sequence ID" value="CAF4431157.1"/>
    <property type="molecule type" value="Genomic_DNA"/>
</dbReference>
<dbReference type="PANTHER" id="PTHR24012">
    <property type="entry name" value="RNA BINDING PROTEIN"/>
    <property type="match status" value="1"/>
</dbReference>
<name>A0A820R0P2_9BILA</name>
<dbReference type="FunFam" id="3.30.70.330:FF:000013">
    <property type="entry name" value="CUGBP Elav-like family member 1 isoform 2"/>
    <property type="match status" value="1"/>
</dbReference>
<evidence type="ECO:0000256" key="3">
    <source>
        <dbReference type="PROSITE-ProRule" id="PRU00176"/>
    </source>
</evidence>
<dbReference type="PROSITE" id="PS50102">
    <property type="entry name" value="RRM"/>
    <property type="match status" value="1"/>
</dbReference>
<dbReference type="SUPFAM" id="SSF54928">
    <property type="entry name" value="RNA-binding domain, RBD"/>
    <property type="match status" value="1"/>
</dbReference>
<dbReference type="InterPro" id="IPR035979">
    <property type="entry name" value="RBD_domain_sf"/>
</dbReference>
<dbReference type="GO" id="GO:0003723">
    <property type="term" value="F:RNA binding"/>
    <property type="evidence" value="ECO:0007669"/>
    <property type="project" value="UniProtKB-UniRule"/>
</dbReference>